<comment type="subcellular location">
    <subcellularLocation>
        <location evidence="1">Cell membrane</location>
        <topology evidence="1">Multi-pass membrane protein</topology>
    </subcellularLocation>
</comment>
<feature type="transmembrane region" description="Helical" evidence="8">
    <location>
        <begin position="21"/>
        <end position="44"/>
    </location>
</feature>
<feature type="transmembrane region" description="Helical" evidence="8">
    <location>
        <begin position="233"/>
        <end position="255"/>
    </location>
</feature>
<dbReference type="CDD" id="cd17336">
    <property type="entry name" value="MFS_SLCO_OATP"/>
    <property type="match status" value="1"/>
</dbReference>
<protein>
    <submittedName>
        <fullName evidence="10">SLCO2B</fullName>
    </submittedName>
</protein>
<sequence length="637" mass="70155">MRSEIQCGIGRFKPDCLQCCATMKIFTVFYSISALMTSTISVYIASQITTIEKQFGFTSSQSGLLMSCNDIGYLAVTLFISFFAEKVHAPRVLSFSTLLFGAAGIICAIPYFILPMYSKSFLTKTPNVSRSGDFLSKMMSSGQLCEASSTFAQSNSNMSCSSKSDTHTSVGVANDFTPVAMAIIAIGMILQGIGKSPRQAFITTYIDNNVKKTQTAVYVDVNISPRDPRWIGAWWIGFLTFGIGSILAGLSVMFFPKRFQAKTTKVDTKVLKKKRKTRMIEEFFKDICGLFRNKLYVLIIVGRCLILILVSGSVAFGPKYVETQFTLPAWKSSLVIGVTRIFAVSVGTFVGGYLTSKKKISPLGCGGLIVILSLFTIVHYLVQIFLGCPTPEIIGYNRNLSNSSDICTSNCNCNSEDYFPVCGSDNNNYFSPCHAGCSSISTLQGFTNCTCIGPTATAKPGLCSTDCPMLVPYLVVTCVFSLVESLVIMPSLIFMLRSVKENQKGIAIAFSAFITTLLGWFLGPIIFGEIIDMCCKIWSSRCGVKGSCALYNNVNFRYATYGFSLILRCIVLMIEIVAYLIARKKTDWSIGEIRRESKIDMPEKQSFIVDEGDTNGNNSYIKTFLENKEFKETKILC</sequence>
<keyword evidence="6 8" id="KW-0472">Membrane</keyword>
<dbReference type="Pfam" id="PF03137">
    <property type="entry name" value="OATP"/>
    <property type="match status" value="1"/>
</dbReference>
<dbReference type="OrthoDB" id="5062115at2759"/>
<dbReference type="GO" id="GO:0043252">
    <property type="term" value="P:sodium-independent organic anion transport"/>
    <property type="evidence" value="ECO:0007669"/>
    <property type="project" value="TreeGrafter"/>
</dbReference>
<dbReference type="PANTHER" id="PTHR11388">
    <property type="entry name" value="ORGANIC ANION TRANSPORTER"/>
    <property type="match status" value="1"/>
</dbReference>
<dbReference type="InterPro" id="IPR036259">
    <property type="entry name" value="MFS_trans_sf"/>
</dbReference>
<evidence type="ECO:0000256" key="3">
    <source>
        <dbReference type="ARBA" id="ARBA00022475"/>
    </source>
</evidence>
<organism evidence="10 11">
    <name type="scientific">Mytilus coruscus</name>
    <name type="common">Sea mussel</name>
    <dbReference type="NCBI Taxonomy" id="42192"/>
    <lineage>
        <taxon>Eukaryota</taxon>
        <taxon>Metazoa</taxon>
        <taxon>Spiralia</taxon>
        <taxon>Lophotrochozoa</taxon>
        <taxon>Mollusca</taxon>
        <taxon>Bivalvia</taxon>
        <taxon>Autobranchia</taxon>
        <taxon>Pteriomorphia</taxon>
        <taxon>Mytilida</taxon>
        <taxon>Mytiloidea</taxon>
        <taxon>Mytilidae</taxon>
        <taxon>Mytilinae</taxon>
        <taxon>Mytilus</taxon>
    </lineage>
</organism>
<feature type="transmembrane region" description="Helical" evidence="8">
    <location>
        <begin position="470"/>
        <end position="494"/>
    </location>
</feature>
<keyword evidence="3" id="KW-1003">Cell membrane</keyword>
<dbReference type="InterPro" id="IPR002350">
    <property type="entry name" value="Kazal_dom"/>
</dbReference>
<evidence type="ECO:0000313" key="10">
    <source>
        <dbReference type="EMBL" id="CAC5370067.1"/>
    </source>
</evidence>
<reference evidence="10 11" key="1">
    <citation type="submission" date="2020-06" db="EMBL/GenBank/DDBJ databases">
        <authorList>
            <person name="Li R."/>
            <person name="Bekaert M."/>
        </authorList>
    </citation>
    <scope>NUCLEOTIDE SEQUENCE [LARGE SCALE GENOMIC DNA]</scope>
    <source>
        <strain evidence="11">wild</strain>
    </source>
</reference>
<dbReference type="SUPFAM" id="SSF103473">
    <property type="entry name" value="MFS general substrate transporter"/>
    <property type="match status" value="1"/>
</dbReference>
<evidence type="ECO:0000256" key="7">
    <source>
        <dbReference type="ARBA" id="ARBA00023157"/>
    </source>
</evidence>
<name>A0A6J8AMM2_MYTCO</name>
<comment type="similarity">
    <text evidence="2">Belongs to the organo anion transporter (TC 2.A.60) family.</text>
</comment>
<feature type="transmembrane region" description="Helical" evidence="8">
    <location>
        <begin position="334"/>
        <end position="354"/>
    </location>
</feature>
<dbReference type="SUPFAM" id="SSF100895">
    <property type="entry name" value="Kazal-type serine protease inhibitors"/>
    <property type="match status" value="1"/>
</dbReference>
<dbReference type="PANTHER" id="PTHR11388:SF142">
    <property type="entry name" value="SOLUTE CARRIER ORGANIC ANION TRANSPORTER FAMILY MEMBER 5A1"/>
    <property type="match status" value="1"/>
</dbReference>
<feature type="transmembrane region" description="Helical" evidence="8">
    <location>
        <begin position="295"/>
        <end position="314"/>
    </location>
</feature>
<evidence type="ECO:0000256" key="2">
    <source>
        <dbReference type="ARBA" id="ARBA00009657"/>
    </source>
</evidence>
<dbReference type="PROSITE" id="PS51465">
    <property type="entry name" value="KAZAL_2"/>
    <property type="match status" value="1"/>
</dbReference>
<feature type="domain" description="Kazal-like" evidence="9">
    <location>
        <begin position="401"/>
        <end position="450"/>
    </location>
</feature>
<dbReference type="GO" id="GO:0015347">
    <property type="term" value="F:sodium-independent organic anion transmembrane transporter activity"/>
    <property type="evidence" value="ECO:0007669"/>
    <property type="project" value="TreeGrafter"/>
</dbReference>
<keyword evidence="5 8" id="KW-1133">Transmembrane helix</keyword>
<accession>A0A6J8AMM2</accession>
<dbReference type="Gene3D" id="1.20.1250.20">
    <property type="entry name" value="MFS general substrate transporter like domains"/>
    <property type="match status" value="2"/>
</dbReference>
<evidence type="ECO:0000256" key="5">
    <source>
        <dbReference type="ARBA" id="ARBA00022989"/>
    </source>
</evidence>
<dbReference type="InterPro" id="IPR036058">
    <property type="entry name" value="Kazal_dom_sf"/>
</dbReference>
<dbReference type="InterPro" id="IPR004156">
    <property type="entry name" value="OATP"/>
</dbReference>
<evidence type="ECO:0000259" key="9">
    <source>
        <dbReference type="PROSITE" id="PS51465"/>
    </source>
</evidence>
<dbReference type="Proteomes" id="UP000507470">
    <property type="component" value="Unassembled WGS sequence"/>
</dbReference>
<keyword evidence="11" id="KW-1185">Reference proteome</keyword>
<keyword evidence="7" id="KW-1015">Disulfide bond</keyword>
<feature type="transmembrane region" description="Helical" evidence="8">
    <location>
        <begin position="95"/>
        <end position="114"/>
    </location>
</feature>
<dbReference type="AlphaFoldDB" id="A0A6J8AMM2"/>
<evidence type="ECO:0000313" key="11">
    <source>
        <dbReference type="Proteomes" id="UP000507470"/>
    </source>
</evidence>
<evidence type="ECO:0000256" key="1">
    <source>
        <dbReference type="ARBA" id="ARBA00004651"/>
    </source>
</evidence>
<evidence type="ECO:0000256" key="8">
    <source>
        <dbReference type="SAM" id="Phobius"/>
    </source>
</evidence>
<dbReference type="EMBL" id="CACVKT020001649">
    <property type="protein sequence ID" value="CAC5370067.1"/>
    <property type="molecule type" value="Genomic_DNA"/>
</dbReference>
<feature type="transmembrane region" description="Helical" evidence="8">
    <location>
        <begin position="64"/>
        <end position="83"/>
    </location>
</feature>
<feature type="transmembrane region" description="Helical" evidence="8">
    <location>
        <begin position="506"/>
        <end position="527"/>
    </location>
</feature>
<feature type="transmembrane region" description="Helical" evidence="8">
    <location>
        <begin position="561"/>
        <end position="582"/>
    </location>
</feature>
<dbReference type="Pfam" id="PF07648">
    <property type="entry name" value="Kazal_2"/>
    <property type="match status" value="1"/>
</dbReference>
<dbReference type="GO" id="GO:0016323">
    <property type="term" value="C:basolateral plasma membrane"/>
    <property type="evidence" value="ECO:0007669"/>
    <property type="project" value="TreeGrafter"/>
</dbReference>
<feature type="transmembrane region" description="Helical" evidence="8">
    <location>
        <begin position="366"/>
        <end position="386"/>
    </location>
</feature>
<keyword evidence="4 8" id="KW-0812">Transmembrane</keyword>
<evidence type="ECO:0000256" key="6">
    <source>
        <dbReference type="ARBA" id="ARBA00023136"/>
    </source>
</evidence>
<evidence type="ECO:0000256" key="4">
    <source>
        <dbReference type="ARBA" id="ARBA00022692"/>
    </source>
</evidence>
<gene>
    <name evidence="10" type="ORF">MCOR_9042</name>
</gene>
<proteinExistence type="inferred from homology"/>